<protein>
    <submittedName>
        <fullName evidence="4">AAA family ATPase</fullName>
    </submittedName>
</protein>
<dbReference type="Pfam" id="PF00004">
    <property type="entry name" value="AAA"/>
    <property type="match status" value="1"/>
</dbReference>
<dbReference type="PANTHER" id="PTHR23077">
    <property type="entry name" value="AAA-FAMILY ATPASE"/>
    <property type="match status" value="1"/>
</dbReference>
<evidence type="ECO:0000313" key="5">
    <source>
        <dbReference type="Proteomes" id="UP001501676"/>
    </source>
</evidence>
<dbReference type="RefSeq" id="WP_345728291.1">
    <property type="nucleotide sequence ID" value="NZ_BAAAYN010000017.1"/>
</dbReference>
<dbReference type="EMBL" id="BAAAYN010000017">
    <property type="protein sequence ID" value="GAA3386674.1"/>
    <property type="molecule type" value="Genomic_DNA"/>
</dbReference>
<dbReference type="InterPro" id="IPR003593">
    <property type="entry name" value="AAA+_ATPase"/>
</dbReference>
<evidence type="ECO:0000313" key="4">
    <source>
        <dbReference type="EMBL" id="GAA3386674.1"/>
    </source>
</evidence>
<dbReference type="SUPFAM" id="SSF52540">
    <property type="entry name" value="P-loop containing nucleoside triphosphate hydrolases"/>
    <property type="match status" value="1"/>
</dbReference>
<dbReference type="SMART" id="SM00382">
    <property type="entry name" value="AAA"/>
    <property type="match status" value="1"/>
</dbReference>
<reference evidence="5" key="1">
    <citation type="journal article" date="2019" name="Int. J. Syst. Evol. Microbiol.">
        <title>The Global Catalogue of Microorganisms (GCM) 10K type strain sequencing project: providing services to taxonomists for standard genome sequencing and annotation.</title>
        <authorList>
            <consortium name="The Broad Institute Genomics Platform"/>
            <consortium name="The Broad Institute Genome Sequencing Center for Infectious Disease"/>
            <person name="Wu L."/>
            <person name="Ma J."/>
        </authorList>
    </citation>
    <scope>NUCLEOTIDE SEQUENCE [LARGE SCALE GENOMIC DNA]</scope>
    <source>
        <strain evidence="5">JCM 9458</strain>
    </source>
</reference>
<organism evidence="4 5">
    <name type="scientific">Cryptosporangium minutisporangium</name>
    <dbReference type="NCBI Taxonomy" id="113569"/>
    <lineage>
        <taxon>Bacteria</taxon>
        <taxon>Bacillati</taxon>
        <taxon>Actinomycetota</taxon>
        <taxon>Actinomycetes</taxon>
        <taxon>Cryptosporangiales</taxon>
        <taxon>Cryptosporangiaceae</taxon>
        <taxon>Cryptosporangium</taxon>
    </lineage>
</organism>
<evidence type="ECO:0000256" key="2">
    <source>
        <dbReference type="ARBA" id="ARBA00022840"/>
    </source>
</evidence>
<proteinExistence type="predicted"/>
<gene>
    <name evidence="4" type="ORF">GCM10020369_25800</name>
</gene>
<dbReference type="InterPro" id="IPR003959">
    <property type="entry name" value="ATPase_AAA_core"/>
</dbReference>
<sequence>MRPAEEDPLLASLLAAVAAAAGDIPLRLHVAGLLLDRGRAAEALEHCSTVLRSDPANEEAIALLRRASAELGLTRPGSRVAADRPSTDPAMVDRSGFDWDAAEAQVQDLPDVRVHDGLPDPVGVGDVDGVVFTDLTLADVVGAADAKERIERAIAPTRNPALARAFGKRTTGGVLLYGPPGCGKAFVARAIAGELRANFYRVGRSDVLDRPASTAEMLASNPAAERRLRAVFATARRSAPCVLFLDEVDALGPKRSRLQNPSPLRAVVNQLLFELDSLARADHGVVVLASTTRPWDLDPALRRPGRLDRMVLVAPPDADARHAILRYQLRDRLVADFDLSVTAEATAGYSAADLRRVVDIAADTALSDSLQQGQVRPIEETDLAAAVRRVRPSVGTWLDLARAAAGPSDGSYEDLHAYLRTHRRR</sequence>
<keyword evidence="2" id="KW-0067">ATP-binding</keyword>
<dbReference type="Proteomes" id="UP001501676">
    <property type="component" value="Unassembled WGS sequence"/>
</dbReference>
<dbReference type="InterPro" id="IPR050168">
    <property type="entry name" value="AAA_ATPase_domain"/>
</dbReference>
<name>A0ABP6SVZ4_9ACTN</name>
<accession>A0ABP6SVZ4</accession>
<feature type="domain" description="AAA+ ATPase" evidence="3">
    <location>
        <begin position="170"/>
        <end position="317"/>
    </location>
</feature>
<dbReference type="CDD" id="cd19481">
    <property type="entry name" value="RecA-like_protease"/>
    <property type="match status" value="1"/>
</dbReference>
<keyword evidence="1" id="KW-0547">Nucleotide-binding</keyword>
<comment type="caution">
    <text evidence="4">The sequence shown here is derived from an EMBL/GenBank/DDBJ whole genome shotgun (WGS) entry which is preliminary data.</text>
</comment>
<dbReference type="Gene3D" id="3.40.50.300">
    <property type="entry name" value="P-loop containing nucleotide triphosphate hydrolases"/>
    <property type="match status" value="1"/>
</dbReference>
<dbReference type="PANTHER" id="PTHR23077:SF171">
    <property type="entry name" value="NUCLEAR VALOSIN-CONTAINING PROTEIN-LIKE"/>
    <property type="match status" value="1"/>
</dbReference>
<keyword evidence="5" id="KW-1185">Reference proteome</keyword>
<dbReference type="InterPro" id="IPR027417">
    <property type="entry name" value="P-loop_NTPase"/>
</dbReference>
<evidence type="ECO:0000256" key="1">
    <source>
        <dbReference type="ARBA" id="ARBA00022741"/>
    </source>
</evidence>
<dbReference type="Gene3D" id="1.10.8.60">
    <property type="match status" value="1"/>
</dbReference>
<evidence type="ECO:0000259" key="3">
    <source>
        <dbReference type="SMART" id="SM00382"/>
    </source>
</evidence>